<keyword evidence="2 5" id="KW-0812">Transmembrane</keyword>
<evidence type="ECO:0000256" key="2">
    <source>
        <dbReference type="ARBA" id="ARBA00022692"/>
    </source>
</evidence>
<gene>
    <name evidence="7" type="ORF">RJ641_009703</name>
</gene>
<keyword evidence="3 5" id="KW-1133">Transmembrane helix</keyword>
<accession>A0AAN8VDD3</accession>
<feature type="transmembrane region" description="Helical" evidence="5">
    <location>
        <begin position="299"/>
        <end position="319"/>
    </location>
</feature>
<comment type="caution">
    <text evidence="7">The sequence shown here is derived from an EMBL/GenBank/DDBJ whole genome shotgun (WGS) entry which is preliminary data.</text>
</comment>
<dbReference type="AlphaFoldDB" id="A0AAN8VDD3"/>
<keyword evidence="4 5" id="KW-0472">Membrane</keyword>
<dbReference type="PANTHER" id="PTHR35285:SF1">
    <property type="entry name" value="2-C-METHYL-D-ERYTHRITOL 4-PHOSPHATE CYTIDYLYLTRANSFERASE"/>
    <property type="match status" value="1"/>
</dbReference>
<feature type="domain" description="V-type proton ATPase subunit S1/VOA1 transmembrane" evidence="6">
    <location>
        <begin position="295"/>
        <end position="326"/>
    </location>
</feature>
<protein>
    <submittedName>
        <fullName evidence="7">V-type proton ATPase subunit S1/VOA1, transmembrane domain</fullName>
    </submittedName>
</protein>
<dbReference type="Proteomes" id="UP001370490">
    <property type="component" value="Unassembled WGS sequence"/>
</dbReference>
<evidence type="ECO:0000256" key="1">
    <source>
        <dbReference type="ARBA" id="ARBA00004167"/>
    </source>
</evidence>
<dbReference type="InterPro" id="IPR046756">
    <property type="entry name" value="VAS1/VOA1_TM"/>
</dbReference>
<name>A0AAN8VDD3_9MAGN</name>
<evidence type="ECO:0000313" key="7">
    <source>
        <dbReference type="EMBL" id="KAK6925377.1"/>
    </source>
</evidence>
<proteinExistence type="predicted"/>
<dbReference type="EMBL" id="JBAMMX010000016">
    <property type="protein sequence ID" value="KAK6925377.1"/>
    <property type="molecule type" value="Genomic_DNA"/>
</dbReference>
<feature type="transmembrane region" description="Helical" evidence="5">
    <location>
        <begin position="21"/>
        <end position="48"/>
    </location>
</feature>
<dbReference type="PANTHER" id="PTHR35285">
    <property type="entry name" value="2-C-METHYL-D-ERYTHRITOL 4-PHOSPHATE CYTIDYLYLTRANSFERASE"/>
    <property type="match status" value="1"/>
</dbReference>
<organism evidence="7 8">
    <name type="scientific">Dillenia turbinata</name>
    <dbReference type="NCBI Taxonomy" id="194707"/>
    <lineage>
        <taxon>Eukaryota</taxon>
        <taxon>Viridiplantae</taxon>
        <taxon>Streptophyta</taxon>
        <taxon>Embryophyta</taxon>
        <taxon>Tracheophyta</taxon>
        <taxon>Spermatophyta</taxon>
        <taxon>Magnoliopsida</taxon>
        <taxon>eudicotyledons</taxon>
        <taxon>Gunneridae</taxon>
        <taxon>Pentapetalae</taxon>
        <taxon>Dilleniales</taxon>
        <taxon>Dilleniaceae</taxon>
        <taxon>Dillenia</taxon>
    </lineage>
</organism>
<evidence type="ECO:0000313" key="8">
    <source>
        <dbReference type="Proteomes" id="UP001370490"/>
    </source>
</evidence>
<evidence type="ECO:0000256" key="3">
    <source>
        <dbReference type="ARBA" id="ARBA00022989"/>
    </source>
</evidence>
<keyword evidence="8" id="KW-1185">Reference proteome</keyword>
<sequence length="331" mass="35533">MDVPQVDPQDRKKMKTKAVSMAFVTVFVMAALIPTGSSSSVGPAFLWFPHQNSSKVKEAVNYQTISPKDLAKSVFSDGGWSSLLCSRKNLQASAEVALVFVGSQMQTVDVSGNKFADPDLVDLLKNSFTRSNLSMAFPYIAAAESTSMESSLISEFVDMCGDDLQVSNIAITESCSVEGEDLTRLSGLQSLNEYLNSRTGKRSNGDADLVVFCHQGPGFPNKHGEQHSEGDIVSEVIDSVEQSGATYSVLYVSDPLKSIHQPFSRQLERFLVEGTSGNGSANSTCDAVCQTKASLLEGLLVGLVLLIILISGLCCMAGIDSQTRFEVPQDS</sequence>
<reference evidence="7 8" key="1">
    <citation type="submission" date="2023-12" db="EMBL/GenBank/DDBJ databases">
        <title>A high-quality genome assembly for Dillenia turbinata (Dilleniales).</title>
        <authorList>
            <person name="Chanderbali A."/>
        </authorList>
    </citation>
    <scope>NUCLEOTIDE SEQUENCE [LARGE SCALE GENOMIC DNA]</scope>
    <source>
        <strain evidence="7">LSX21</strain>
        <tissue evidence="7">Leaf</tissue>
    </source>
</reference>
<comment type="subcellular location">
    <subcellularLocation>
        <location evidence="1">Membrane</location>
        <topology evidence="1">Single-pass membrane protein</topology>
    </subcellularLocation>
</comment>
<evidence type="ECO:0000259" key="6">
    <source>
        <dbReference type="Pfam" id="PF20520"/>
    </source>
</evidence>
<evidence type="ECO:0000256" key="5">
    <source>
        <dbReference type="SAM" id="Phobius"/>
    </source>
</evidence>
<dbReference type="Pfam" id="PF20520">
    <property type="entry name" value="Ac45-VOA1_TM"/>
    <property type="match status" value="1"/>
</dbReference>
<dbReference type="GO" id="GO:0016020">
    <property type="term" value="C:membrane"/>
    <property type="evidence" value="ECO:0007669"/>
    <property type="project" value="UniProtKB-SubCell"/>
</dbReference>
<evidence type="ECO:0000256" key="4">
    <source>
        <dbReference type="ARBA" id="ARBA00023136"/>
    </source>
</evidence>